<proteinExistence type="predicted"/>
<reference evidence="5" key="1">
    <citation type="journal article" date="2019" name="Int. J. Syst. Evol. Microbiol.">
        <title>The Global Catalogue of Microorganisms (GCM) 10K type strain sequencing project: providing services to taxonomists for standard genome sequencing and annotation.</title>
        <authorList>
            <consortium name="The Broad Institute Genomics Platform"/>
            <consortium name="The Broad Institute Genome Sequencing Center for Infectious Disease"/>
            <person name="Wu L."/>
            <person name="Ma J."/>
        </authorList>
    </citation>
    <scope>NUCLEOTIDE SEQUENCE [LARGE SCALE GENOMIC DNA]</scope>
    <source>
        <strain evidence="5">CGMCC 4.7317</strain>
    </source>
</reference>
<feature type="domain" description="HTH cro/C1-type" evidence="3">
    <location>
        <begin position="3"/>
        <end position="56"/>
    </location>
</feature>
<evidence type="ECO:0000313" key="5">
    <source>
        <dbReference type="Proteomes" id="UP001596138"/>
    </source>
</evidence>
<organism evidence="4 5">
    <name type="scientific">Longivirga aurantiaca</name>
    <dbReference type="NCBI Taxonomy" id="1837743"/>
    <lineage>
        <taxon>Bacteria</taxon>
        <taxon>Bacillati</taxon>
        <taxon>Actinomycetota</taxon>
        <taxon>Actinomycetes</taxon>
        <taxon>Sporichthyales</taxon>
        <taxon>Sporichthyaceae</taxon>
        <taxon>Longivirga</taxon>
    </lineage>
</organism>
<evidence type="ECO:0000313" key="4">
    <source>
        <dbReference type="EMBL" id="MFC6237903.1"/>
    </source>
</evidence>
<dbReference type="InterPro" id="IPR010982">
    <property type="entry name" value="Lambda_DNA-bd_dom_sf"/>
</dbReference>
<dbReference type="InterPro" id="IPR001387">
    <property type="entry name" value="Cro/C1-type_HTH"/>
</dbReference>
<dbReference type="Gene3D" id="1.10.260.40">
    <property type="entry name" value="lambda repressor-like DNA-binding domains"/>
    <property type="match status" value="1"/>
</dbReference>
<keyword evidence="2" id="KW-0812">Transmembrane</keyword>
<feature type="transmembrane region" description="Helical" evidence="2">
    <location>
        <begin position="98"/>
        <end position="127"/>
    </location>
</feature>
<comment type="caution">
    <text evidence="4">The sequence shown here is derived from an EMBL/GenBank/DDBJ whole genome shotgun (WGS) entry which is preliminary data.</text>
</comment>
<sequence length="201" mass="21552">MDVREARQARGWSQEELAERTGLSVRTIQRIETGGRPGLSSARLLAEALGLDVAEITASDPGAEQPEPRWDDTPAVVAVREGLRRFADFEGRASRPDYWWFFLAFALVTGAAASLSEAVGAALAVLLALPLAAVGARRLHDTGRSGWWQLFALAPFGFVVPLTLLVLPTDEEAARRRAVPDPEPSTEGTAEDSLSSEGSTA</sequence>
<dbReference type="Pfam" id="PF05656">
    <property type="entry name" value="DUF805"/>
    <property type="match status" value="1"/>
</dbReference>
<feature type="transmembrane region" description="Helical" evidence="2">
    <location>
        <begin position="147"/>
        <end position="167"/>
    </location>
</feature>
<feature type="compositionally biased region" description="Polar residues" evidence="1">
    <location>
        <begin position="186"/>
        <end position="201"/>
    </location>
</feature>
<accession>A0ABW1SZL5</accession>
<name>A0ABW1SZL5_9ACTN</name>
<evidence type="ECO:0000259" key="3">
    <source>
        <dbReference type="PROSITE" id="PS50943"/>
    </source>
</evidence>
<evidence type="ECO:0000256" key="1">
    <source>
        <dbReference type="SAM" id="MobiDB-lite"/>
    </source>
</evidence>
<dbReference type="RefSeq" id="WP_386765622.1">
    <property type="nucleotide sequence ID" value="NZ_JBHSTI010000008.1"/>
</dbReference>
<keyword evidence="5" id="KW-1185">Reference proteome</keyword>
<keyword evidence="2" id="KW-1133">Transmembrane helix</keyword>
<dbReference type="Pfam" id="PF01381">
    <property type="entry name" value="HTH_3"/>
    <property type="match status" value="1"/>
</dbReference>
<keyword evidence="2" id="KW-0472">Membrane</keyword>
<dbReference type="InterPro" id="IPR008523">
    <property type="entry name" value="DUF805"/>
</dbReference>
<dbReference type="Proteomes" id="UP001596138">
    <property type="component" value="Unassembled WGS sequence"/>
</dbReference>
<dbReference type="PANTHER" id="PTHR34980">
    <property type="entry name" value="INNER MEMBRANE PROTEIN-RELATED-RELATED"/>
    <property type="match status" value="1"/>
</dbReference>
<feature type="region of interest" description="Disordered" evidence="1">
    <location>
        <begin position="172"/>
        <end position="201"/>
    </location>
</feature>
<dbReference type="SMART" id="SM00530">
    <property type="entry name" value="HTH_XRE"/>
    <property type="match status" value="1"/>
</dbReference>
<gene>
    <name evidence="4" type="ORF">ACFQGU_08435</name>
</gene>
<dbReference type="EMBL" id="JBHSTI010000008">
    <property type="protein sequence ID" value="MFC6237903.1"/>
    <property type="molecule type" value="Genomic_DNA"/>
</dbReference>
<dbReference type="PROSITE" id="PS50943">
    <property type="entry name" value="HTH_CROC1"/>
    <property type="match status" value="1"/>
</dbReference>
<dbReference type="PANTHER" id="PTHR34980:SF2">
    <property type="entry name" value="INNER MEMBRANE PROTEIN YHAH-RELATED"/>
    <property type="match status" value="1"/>
</dbReference>
<dbReference type="CDD" id="cd00093">
    <property type="entry name" value="HTH_XRE"/>
    <property type="match status" value="1"/>
</dbReference>
<evidence type="ECO:0000256" key="2">
    <source>
        <dbReference type="SAM" id="Phobius"/>
    </source>
</evidence>
<protein>
    <submittedName>
        <fullName evidence="4">DUF805 domain-containing protein</fullName>
    </submittedName>
</protein>
<dbReference type="SUPFAM" id="SSF47413">
    <property type="entry name" value="lambda repressor-like DNA-binding domains"/>
    <property type="match status" value="1"/>
</dbReference>